<evidence type="ECO:0000256" key="1">
    <source>
        <dbReference type="SAM" id="MobiDB-lite"/>
    </source>
</evidence>
<keyword evidence="2" id="KW-0812">Transmembrane</keyword>
<organism evidence="3 4">
    <name type="scientific">Phakopsora pachyrhizi</name>
    <name type="common">Asian soybean rust disease fungus</name>
    <dbReference type="NCBI Taxonomy" id="170000"/>
    <lineage>
        <taxon>Eukaryota</taxon>
        <taxon>Fungi</taxon>
        <taxon>Dikarya</taxon>
        <taxon>Basidiomycota</taxon>
        <taxon>Pucciniomycotina</taxon>
        <taxon>Pucciniomycetes</taxon>
        <taxon>Pucciniales</taxon>
        <taxon>Phakopsoraceae</taxon>
        <taxon>Phakopsora</taxon>
    </lineage>
</organism>
<evidence type="ECO:0000256" key="2">
    <source>
        <dbReference type="SAM" id="Phobius"/>
    </source>
</evidence>
<keyword evidence="2" id="KW-0472">Membrane</keyword>
<evidence type="ECO:0000313" key="3">
    <source>
        <dbReference type="EMBL" id="CAH7676493.1"/>
    </source>
</evidence>
<gene>
    <name evidence="3" type="ORF">PPACK8108_LOCUS11629</name>
</gene>
<dbReference type="AlphaFoldDB" id="A0AAV0B2F0"/>
<feature type="non-terminal residue" evidence="3">
    <location>
        <position position="771"/>
    </location>
</feature>
<sequence>MKMKIFYYIYNFWNISVKFFCFISNLNLVLSIFYDFHDALAPQLGQVTPELSSELSSLLQNPQLLQPLAGSSAALTSNFEYSFPHQSVDSSSWHNLAHQNKHNEHLVAEQNEAVIREKAGDFKAALAPQLGQTPQELSSEFSGLLEKYQFIHPSKSCTAAHTSNLKSSLLHQPEILLSGKNLAHQPEIPFENKEMNYQNPMNYYNGYNYTPQFESLNEKKTLNDFLEEGIFNGNTARTNPEAYSSIHHSSNNQNQNWPFDALVDFDPVDTQFNSMISTYFQTRSPHEQNSNEENIFNSYLNEENLNINTVESLKKNQMPSGLNEEVDNSEISILGSSINQEVPNIFEIQKKVSKISKSIETAKPPRKKRKYDRMSVTKSAKDKEQNTEDSECLEPIGGSINMKLTQKNYLDSLIGTSNSDFEPSYEELKMRLDEPLGTYKLLNFNQKQFNEKQSSTYGHLMNSLLKLGTAGKSVRIEARKMFNNVESKTNFLIDVSSEDPKTRLKALRKILFEQLKLQQYEELTSLDNFVADLYRKAKSKCHPEYVLGSLFDWNVEQTVGQRVNYILKHDKRLREKLIKPRVVKNHNFLFLNNIYIDLIVEAERKMGNFWSLYNKTFRHKYLPTKTRIDKHNFDTLIREIGAFSGENHLKNLNLDKNINQALESILLEIKGKTGQRYKTDSLYQMAKKIALMVSNYIIISYRIFTPFDKKTIEEMQTNLAMIIKNMEEFWMLFLADDCNNKVSKDALHSNTFTKENMMSLLSTKISRRSVN</sequence>
<dbReference type="EMBL" id="CALTRL010002707">
    <property type="protein sequence ID" value="CAH7676493.1"/>
    <property type="molecule type" value="Genomic_DNA"/>
</dbReference>
<evidence type="ECO:0000313" key="4">
    <source>
        <dbReference type="Proteomes" id="UP001153365"/>
    </source>
</evidence>
<feature type="compositionally biased region" description="Basic and acidic residues" evidence="1">
    <location>
        <begin position="372"/>
        <end position="386"/>
    </location>
</feature>
<protein>
    <submittedName>
        <fullName evidence="3">Expressed protein</fullName>
    </submittedName>
</protein>
<proteinExistence type="predicted"/>
<reference evidence="3" key="1">
    <citation type="submission" date="2022-06" db="EMBL/GenBank/DDBJ databases">
        <authorList>
            <consortium name="SYNGENTA / RWTH Aachen University"/>
        </authorList>
    </citation>
    <scope>NUCLEOTIDE SEQUENCE</scope>
</reference>
<feature type="transmembrane region" description="Helical" evidence="2">
    <location>
        <begin position="12"/>
        <end position="34"/>
    </location>
</feature>
<keyword evidence="4" id="KW-1185">Reference proteome</keyword>
<name>A0AAV0B2F0_PHAPC</name>
<feature type="region of interest" description="Disordered" evidence="1">
    <location>
        <begin position="357"/>
        <end position="394"/>
    </location>
</feature>
<accession>A0AAV0B2F0</accession>
<dbReference type="Proteomes" id="UP001153365">
    <property type="component" value="Unassembled WGS sequence"/>
</dbReference>
<comment type="caution">
    <text evidence="3">The sequence shown here is derived from an EMBL/GenBank/DDBJ whole genome shotgun (WGS) entry which is preliminary data.</text>
</comment>
<keyword evidence="2" id="KW-1133">Transmembrane helix</keyword>